<feature type="DNA-binding region" description="H-T-H motif" evidence="4">
    <location>
        <begin position="38"/>
        <end position="57"/>
    </location>
</feature>
<gene>
    <name evidence="6" type="ORF">EP51_26375</name>
</gene>
<evidence type="ECO:0000259" key="5">
    <source>
        <dbReference type="PROSITE" id="PS50977"/>
    </source>
</evidence>
<dbReference type="InterPro" id="IPR009057">
    <property type="entry name" value="Homeodomain-like_sf"/>
</dbReference>
<evidence type="ECO:0000256" key="3">
    <source>
        <dbReference type="ARBA" id="ARBA00023163"/>
    </source>
</evidence>
<dbReference type="PROSITE" id="PS01081">
    <property type="entry name" value="HTH_TETR_1"/>
    <property type="match status" value="1"/>
</dbReference>
<dbReference type="InterPro" id="IPR023772">
    <property type="entry name" value="DNA-bd_HTH_TetR-type_CS"/>
</dbReference>
<keyword evidence="1" id="KW-0805">Transcription regulation</keyword>
<dbReference type="GO" id="GO:0003700">
    <property type="term" value="F:DNA-binding transcription factor activity"/>
    <property type="evidence" value="ECO:0007669"/>
    <property type="project" value="TreeGrafter"/>
</dbReference>
<dbReference type="InterPro" id="IPR050109">
    <property type="entry name" value="HTH-type_TetR-like_transc_reg"/>
</dbReference>
<dbReference type="PANTHER" id="PTHR30055">
    <property type="entry name" value="HTH-TYPE TRANSCRIPTIONAL REGULATOR RUTR"/>
    <property type="match status" value="1"/>
</dbReference>
<evidence type="ECO:0000313" key="7">
    <source>
        <dbReference type="Proteomes" id="UP000028488"/>
    </source>
</evidence>
<dbReference type="PRINTS" id="PR00455">
    <property type="entry name" value="HTHTETR"/>
</dbReference>
<evidence type="ECO:0000256" key="4">
    <source>
        <dbReference type="PROSITE-ProRule" id="PRU00335"/>
    </source>
</evidence>
<evidence type="ECO:0000313" key="6">
    <source>
        <dbReference type="EMBL" id="AII07969.1"/>
    </source>
</evidence>
<dbReference type="InterPro" id="IPR001647">
    <property type="entry name" value="HTH_TetR"/>
</dbReference>
<evidence type="ECO:0000256" key="1">
    <source>
        <dbReference type="ARBA" id="ARBA00023015"/>
    </source>
</evidence>
<dbReference type="PROSITE" id="PS50977">
    <property type="entry name" value="HTH_TETR_2"/>
    <property type="match status" value="1"/>
</dbReference>
<dbReference type="GO" id="GO:0000976">
    <property type="term" value="F:transcription cis-regulatory region binding"/>
    <property type="evidence" value="ECO:0007669"/>
    <property type="project" value="TreeGrafter"/>
</dbReference>
<dbReference type="Pfam" id="PF00440">
    <property type="entry name" value="TetR_N"/>
    <property type="match status" value="1"/>
</dbReference>
<feature type="domain" description="HTH tetR-type" evidence="5">
    <location>
        <begin position="15"/>
        <end position="75"/>
    </location>
</feature>
<dbReference type="Gene3D" id="1.10.357.10">
    <property type="entry name" value="Tetracycline Repressor, domain 2"/>
    <property type="match status" value="1"/>
</dbReference>
<dbReference type="PANTHER" id="PTHR30055:SF234">
    <property type="entry name" value="HTH-TYPE TRANSCRIPTIONAL REGULATOR BETI"/>
    <property type="match status" value="1"/>
</dbReference>
<reference evidence="6 7" key="1">
    <citation type="submission" date="2014-07" db="EMBL/GenBank/DDBJ databases">
        <title>Genome Sequence of Rhodococcus opacus Strain R7, a Biodegrader of Mono- and Polycyclic Aromatic Hydrocarbons.</title>
        <authorList>
            <person name="Di Gennaro P."/>
            <person name="Zampolli J."/>
            <person name="Presti I."/>
            <person name="Cappelletti M."/>
            <person name="D'Ursi P."/>
            <person name="Orro A."/>
            <person name="Mezzelani A."/>
            <person name="Milanesi L."/>
        </authorList>
    </citation>
    <scope>NUCLEOTIDE SEQUENCE [LARGE SCALE GENOMIC DNA]</scope>
    <source>
        <strain evidence="6 7">R7</strain>
    </source>
</reference>
<evidence type="ECO:0000256" key="2">
    <source>
        <dbReference type="ARBA" id="ARBA00023125"/>
    </source>
</evidence>
<protein>
    <submittedName>
        <fullName evidence="6">TetR family transcriptional regulator</fullName>
    </submittedName>
</protein>
<dbReference type="SUPFAM" id="SSF46689">
    <property type="entry name" value="Homeodomain-like"/>
    <property type="match status" value="1"/>
</dbReference>
<dbReference type="Proteomes" id="UP000028488">
    <property type="component" value="Chromosome"/>
</dbReference>
<sequence>MGTGQRKDPSQQRSQETVARILSATGQVLRTKGYTGCSTNAIAEAAGISKGSVYQYFANKDEIIVVLIDKIMEDATASLGANLEEAVAQGTFLKDAALQVQLLAVLDRYRDILTSLLNDAPHLTLSAHRSVRIEERSRDLLRTYVTVNPSAIGPGVDLDALLLVLTVSYREVSLEYLRRDLRDRRNELATVLYDMTMGGLAGSASRGV</sequence>
<keyword evidence="2 4" id="KW-0238">DNA-binding</keyword>
<organism evidence="6 7">
    <name type="scientific">Rhodococcus opacus</name>
    <name type="common">Nocardia opaca</name>
    <dbReference type="NCBI Taxonomy" id="37919"/>
    <lineage>
        <taxon>Bacteria</taxon>
        <taxon>Bacillati</taxon>
        <taxon>Actinomycetota</taxon>
        <taxon>Actinomycetes</taxon>
        <taxon>Mycobacteriales</taxon>
        <taxon>Nocardiaceae</taxon>
        <taxon>Rhodococcus</taxon>
    </lineage>
</organism>
<keyword evidence="3" id="KW-0804">Transcription</keyword>
<dbReference type="eggNOG" id="COG1309">
    <property type="taxonomic scope" value="Bacteria"/>
</dbReference>
<name>A0A076EX95_RHOOP</name>
<accession>A0A076EX95</accession>
<dbReference type="EMBL" id="CP008947">
    <property type="protein sequence ID" value="AII07969.1"/>
    <property type="molecule type" value="Genomic_DNA"/>
</dbReference>
<dbReference type="RefSeq" id="WP_128640838.1">
    <property type="nucleotide sequence ID" value="NZ_CP008947.1"/>
</dbReference>
<dbReference type="AlphaFoldDB" id="A0A076EX95"/>
<proteinExistence type="predicted"/>